<proteinExistence type="predicted"/>
<dbReference type="Proteomes" id="UP000515873">
    <property type="component" value="Chromosome"/>
</dbReference>
<dbReference type="EMBL" id="CP060412">
    <property type="protein sequence ID" value="QNK00697.1"/>
    <property type="molecule type" value="Genomic_DNA"/>
</dbReference>
<keyword evidence="2" id="KW-1185">Reference proteome</keyword>
<name>A0A7G8Q1N9_9GAMM</name>
<dbReference type="RefSeq" id="WP_187056169.1">
    <property type="nucleotide sequence ID" value="NZ_CP060412.1"/>
</dbReference>
<evidence type="ECO:0000313" key="1">
    <source>
        <dbReference type="EMBL" id="QNK00697.1"/>
    </source>
</evidence>
<dbReference type="NCBIfam" id="NF041374">
    <property type="entry name" value="GDCCVxC"/>
    <property type="match status" value="1"/>
</dbReference>
<organism evidence="1 2">
    <name type="scientific">Dyella telluris</name>
    <dbReference type="NCBI Taxonomy" id="2763498"/>
    <lineage>
        <taxon>Bacteria</taxon>
        <taxon>Pseudomonadati</taxon>
        <taxon>Pseudomonadota</taxon>
        <taxon>Gammaproteobacteria</taxon>
        <taxon>Lysobacterales</taxon>
        <taxon>Rhodanobacteraceae</taxon>
        <taxon>Dyella</taxon>
    </lineage>
</organism>
<reference evidence="1 2" key="1">
    <citation type="submission" date="2020-08" db="EMBL/GenBank/DDBJ databases">
        <title>Dyella sp. G9 isolated from forest soil.</title>
        <authorList>
            <person name="Fu J."/>
            <person name="Qiu L."/>
        </authorList>
    </citation>
    <scope>NUCLEOTIDE SEQUENCE [LARGE SCALE GENOMIC DNA]</scope>
    <source>
        <strain evidence="1 2">G9</strain>
    </source>
</reference>
<protein>
    <submittedName>
        <fullName evidence="1">Uncharacterized protein</fullName>
    </submittedName>
</protein>
<gene>
    <name evidence="1" type="ORF">H8F01_16625</name>
</gene>
<dbReference type="AlphaFoldDB" id="A0A7G8Q1N9"/>
<sequence length="77" mass="8101">MTRTEAANLVLESTLTCPQCGHQSVEVMPTNACVFFHDCAACGALLKPRAGDCCVFCSYGSVPCPPIQQQGSSCCGR</sequence>
<dbReference type="InterPro" id="IPR047677">
    <property type="entry name" value="GDCCVxC"/>
</dbReference>
<evidence type="ECO:0000313" key="2">
    <source>
        <dbReference type="Proteomes" id="UP000515873"/>
    </source>
</evidence>
<dbReference type="KEGG" id="dtl:H8F01_16625"/>
<accession>A0A7G8Q1N9</accession>